<name>A0A7W7VFG7_9PSEU</name>
<feature type="compositionally biased region" description="Polar residues" evidence="1">
    <location>
        <begin position="31"/>
        <end position="41"/>
    </location>
</feature>
<dbReference type="EMBL" id="JACHJQ010000004">
    <property type="protein sequence ID" value="MBB4908307.1"/>
    <property type="molecule type" value="Genomic_DNA"/>
</dbReference>
<sequence length="354" mass="38004">MRRALVLLAAGLFLTACGTDTEGRPTAAAGQKTSEPTTTSRAPFDGEVLGTGEVVRADKLDGIRLESPEDGAVRSYGVAAEVLDFGTADVVDTGDGVQYGAADDATLLAFRLRVTPFAEDLSQKVTATVSVDGRQRSLPDFEYAVGTPGEDQTVQYLVGVPNDRREVELELKYAGLAQQFDLLEGRRTGEQPGILYRSPDEPSVYVENLTPAKLPVVDEDDEPGNYVVAVTRAELTYFTTELGDVPGADDKAWLVVTYEPTGDGSIDTSFPTGCVLPFASFALTADGETYPVVDKHSEMEEFEQEKVLVFEVPSGLTTATLTVKAQPFSCLYGGDDYPYRPTGEAAVEITLPED</sequence>
<gene>
    <name evidence="3" type="ORF">FHR82_004549</name>
</gene>
<evidence type="ECO:0000313" key="4">
    <source>
        <dbReference type="Proteomes" id="UP000520767"/>
    </source>
</evidence>
<feature type="signal peptide" evidence="2">
    <location>
        <begin position="1"/>
        <end position="18"/>
    </location>
</feature>
<accession>A0A7W7VFG7</accession>
<evidence type="ECO:0000256" key="2">
    <source>
        <dbReference type="SAM" id="SignalP"/>
    </source>
</evidence>
<evidence type="ECO:0008006" key="5">
    <source>
        <dbReference type="Google" id="ProtNLM"/>
    </source>
</evidence>
<dbReference type="RefSeq" id="WP_184812393.1">
    <property type="nucleotide sequence ID" value="NZ_JACHJQ010000004.1"/>
</dbReference>
<protein>
    <recommendedName>
        <fullName evidence="5">DUF4352 domain-containing protein</fullName>
    </recommendedName>
</protein>
<dbReference type="Proteomes" id="UP000520767">
    <property type="component" value="Unassembled WGS sequence"/>
</dbReference>
<proteinExistence type="predicted"/>
<comment type="caution">
    <text evidence="3">The sequence shown here is derived from an EMBL/GenBank/DDBJ whole genome shotgun (WGS) entry which is preliminary data.</text>
</comment>
<keyword evidence="4" id="KW-1185">Reference proteome</keyword>
<evidence type="ECO:0000256" key="1">
    <source>
        <dbReference type="SAM" id="MobiDB-lite"/>
    </source>
</evidence>
<reference evidence="3 4" key="1">
    <citation type="submission" date="2020-08" db="EMBL/GenBank/DDBJ databases">
        <title>Genomic Encyclopedia of Type Strains, Phase III (KMG-III): the genomes of soil and plant-associated and newly described type strains.</title>
        <authorList>
            <person name="Whitman W."/>
        </authorList>
    </citation>
    <scope>NUCLEOTIDE SEQUENCE [LARGE SCALE GENOMIC DNA]</scope>
    <source>
        <strain evidence="3 4">CECT 8960</strain>
    </source>
</reference>
<feature type="chain" id="PRO_5038416941" description="DUF4352 domain-containing protein" evidence="2">
    <location>
        <begin position="19"/>
        <end position="354"/>
    </location>
</feature>
<evidence type="ECO:0000313" key="3">
    <source>
        <dbReference type="EMBL" id="MBB4908307.1"/>
    </source>
</evidence>
<dbReference type="AlphaFoldDB" id="A0A7W7VFG7"/>
<organism evidence="3 4">
    <name type="scientific">Actinophytocola algeriensis</name>
    <dbReference type="NCBI Taxonomy" id="1768010"/>
    <lineage>
        <taxon>Bacteria</taxon>
        <taxon>Bacillati</taxon>
        <taxon>Actinomycetota</taxon>
        <taxon>Actinomycetes</taxon>
        <taxon>Pseudonocardiales</taxon>
        <taxon>Pseudonocardiaceae</taxon>
    </lineage>
</organism>
<keyword evidence="2" id="KW-0732">Signal</keyword>
<dbReference type="PROSITE" id="PS51257">
    <property type="entry name" value="PROKAR_LIPOPROTEIN"/>
    <property type="match status" value="1"/>
</dbReference>
<feature type="region of interest" description="Disordered" evidence="1">
    <location>
        <begin position="23"/>
        <end position="42"/>
    </location>
</feature>